<dbReference type="PRINTS" id="PR00176">
    <property type="entry name" value="NANEUSMPORT"/>
</dbReference>
<feature type="transmembrane region" description="Helical" evidence="6">
    <location>
        <begin position="84"/>
        <end position="114"/>
    </location>
</feature>
<feature type="transmembrane region" description="Helical" evidence="6">
    <location>
        <begin position="42"/>
        <end position="63"/>
    </location>
</feature>
<feature type="transmembrane region" description="Helical" evidence="6">
    <location>
        <begin position="249"/>
        <end position="277"/>
    </location>
</feature>
<evidence type="ECO:0000313" key="8">
    <source>
        <dbReference type="Proteomes" id="UP000831787"/>
    </source>
</evidence>
<dbReference type="PANTHER" id="PTHR42948:SF1">
    <property type="entry name" value="TRANSPORTER"/>
    <property type="match status" value="1"/>
</dbReference>
<dbReference type="Pfam" id="PF00209">
    <property type="entry name" value="SNF"/>
    <property type="match status" value="2"/>
</dbReference>
<comment type="subcellular location">
    <subcellularLocation>
        <location evidence="1">Membrane</location>
        <topology evidence="1">Multi-pass membrane protein</topology>
    </subcellularLocation>
</comment>
<keyword evidence="5 6" id="KW-0472">Membrane</keyword>
<proteinExistence type="predicted"/>
<evidence type="ECO:0000313" key="7">
    <source>
        <dbReference type="EMBL" id="UOQ45286.1"/>
    </source>
</evidence>
<keyword evidence="4 6" id="KW-1133">Transmembrane helix</keyword>
<name>A0ABY4EMH9_9BACI</name>
<keyword evidence="8" id="KW-1185">Reference proteome</keyword>
<keyword evidence="2" id="KW-0813">Transport</keyword>
<gene>
    <name evidence="7" type="ORF">MUN89_04880</name>
</gene>
<feature type="transmembrane region" description="Helical" evidence="6">
    <location>
        <begin position="422"/>
        <end position="440"/>
    </location>
</feature>
<feature type="transmembrane region" description="Helical" evidence="6">
    <location>
        <begin position="214"/>
        <end position="237"/>
    </location>
</feature>
<dbReference type="SUPFAM" id="SSF161070">
    <property type="entry name" value="SNF-like"/>
    <property type="match status" value="1"/>
</dbReference>
<dbReference type="NCBIfam" id="NF037979">
    <property type="entry name" value="Na_transp"/>
    <property type="match status" value="1"/>
</dbReference>
<evidence type="ECO:0000256" key="2">
    <source>
        <dbReference type="ARBA" id="ARBA00022448"/>
    </source>
</evidence>
<evidence type="ECO:0000256" key="3">
    <source>
        <dbReference type="ARBA" id="ARBA00022692"/>
    </source>
</evidence>
<keyword evidence="3 6" id="KW-0812">Transmembrane</keyword>
<accession>A0ABY4EMH9</accession>
<organism evidence="7 8">
    <name type="scientific">Halobacillus salinarum</name>
    <dbReference type="NCBI Taxonomy" id="2932257"/>
    <lineage>
        <taxon>Bacteria</taxon>
        <taxon>Bacillati</taxon>
        <taxon>Bacillota</taxon>
        <taxon>Bacilli</taxon>
        <taxon>Bacillales</taxon>
        <taxon>Bacillaceae</taxon>
        <taxon>Halobacillus</taxon>
    </lineage>
</organism>
<dbReference type="PROSITE" id="PS50267">
    <property type="entry name" value="NA_NEUROTRAN_SYMP_3"/>
    <property type="match status" value="1"/>
</dbReference>
<dbReference type="Proteomes" id="UP000831787">
    <property type="component" value="Chromosome"/>
</dbReference>
<feature type="transmembrane region" description="Helical" evidence="6">
    <location>
        <begin position="297"/>
        <end position="323"/>
    </location>
</feature>
<dbReference type="EMBL" id="CP095073">
    <property type="protein sequence ID" value="UOQ45286.1"/>
    <property type="molecule type" value="Genomic_DNA"/>
</dbReference>
<evidence type="ECO:0000256" key="4">
    <source>
        <dbReference type="ARBA" id="ARBA00022989"/>
    </source>
</evidence>
<dbReference type="RefSeq" id="WP_244711890.1">
    <property type="nucleotide sequence ID" value="NZ_CP095073.1"/>
</dbReference>
<evidence type="ECO:0000256" key="5">
    <source>
        <dbReference type="ARBA" id="ARBA00023136"/>
    </source>
</evidence>
<feature type="transmembrane region" description="Helical" evidence="6">
    <location>
        <begin position="144"/>
        <end position="162"/>
    </location>
</feature>
<feature type="transmembrane region" description="Helical" evidence="6">
    <location>
        <begin position="174"/>
        <end position="194"/>
    </location>
</feature>
<dbReference type="InterPro" id="IPR037272">
    <property type="entry name" value="SNS_sf"/>
</dbReference>
<dbReference type="CDD" id="cd10336">
    <property type="entry name" value="SLC6sbd_Tyt1-Like"/>
    <property type="match status" value="1"/>
</dbReference>
<feature type="transmembrane region" description="Helical" evidence="6">
    <location>
        <begin position="12"/>
        <end position="30"/>
    </location>
</feature>
<feature type="transmembrane region" description="Helical" evidence="6">
    <location>
        <begin position="343"/>
        <end position="364"/>
    </location>
</feature>
<evidence type="ECO:0000256" key="1">
    <source>
        <dbReference type="ARBA" id="ARBA00004141"/>
    </source>
</evidence>
<evidence type="ECO:0000256" key="6">
    <source>
        <dbReference type="SAM" id="Phobius"/>
    </source>
</evidence>
<reference evidence="7 8" key="1">
    <citation type="submission" date="2022-04" db="EMBL/GenBank/DDBJ databases">
        <title>Halobacillus sp. isolated from saltern.</title>
        <authorList>
            <person name="Won M."/>
            <person name="Lee C.-M."/>
            <person name="Woen H.-Y."/>
            <person name="Kwon S.-W."/>
        </authorList>
    </citation>
    <scope>NUCLEOTIDE SEQUENCE [LARGE SCALE GENOMIC DNA]</scope>
    <source>
        <strain evidence="7 8">SSBR10-3</strain>
    </source>
</reference>
<dbReference type="InterPro" id="IPR047218">
    <property type="entry name" value="YocR/YhdH-like"/>
</dbReference>
<dbReference type="PANTHER" id="PTHR42948">
    <property type="entry name" value="TRANSPORTER"/>
    <property type="match status" value="1"/>
</dbReference>
<sequence>MAREKWGSKLGFMLAAMGSAVGLGNIWRFSFVAGNNGGGAFLLLYLLCVIIIGVPLLLTEVSIGRKAESDVVGSFKKLSPGTPWFLTGFFGVLSAFLILSFYAVVAGWSIYYFWEYVSGQFFVEPAEGYAGAFGGFTAHAWHPLLWTALFMILTIVIVYSGVKKGIEAANKIFMPLLAIILIILAFYSISLEGAVEGVRFLFQPNWEALKEPSIYIAALGQAFFSLSLGMGAMLTYGSYLTKENKLPSAALGIGLMDTFFAVISGLVIFPAVFAFGIDPSSGPPLVFITLPSIFEQMPMGGIIGIVFFFALILAALSSSVSILEVPTAYFMRVFHWSRRFTSILMGTIMFALGITVSLGFGMWADVTPIGERNILDSMDYVASNILLPLGGLAMALFAGWYFKKSEALEATDLTHSAIIGNIWYTIVKFLAPIIIVLIFLNKLGVI</sequence>
<dbReference type="InterPro" id="IPR000175">
    <property type="entry name" value="Na/ntran_symport"/>
</dbReference>
<feature type="transmembrane region" description="Helical" evidence="6">
    <location>
        <begin position="384"/>
        <end position="402"/>
    </location>
</feature>
<protein>
    <submittedName>
        <fullName evidence="7">Sodium-dependent transporter</fullName>
    </submittedName>
</protein>